<dbReference type="InterPro" id="IPR001504">
    <property type="entry name" value="Brdyknn_2_rcpt"/>
</dbReference>
<dbReference type="PRINTS" id="PR00994">
    <property type="entry name" value="BRADYKINNB2R"/>
</dbReference>
<dbReference type="GO" id="GO:0016493">
    <property type="term" value="F:C-C chemokine receptor activity"/>
    <property type="evidence" value="ECO:0007669"/>
    <property type="project" value="TreeGrafter"/>
</dbReference>
<dbReference type="AlphaFoldDB" id="A0AAV2ZWS5"/>
<evidence type="ECO:0000256" key="9">
    <source>
        <dbReference type="ARBA" id="ARBA00023139"/>
    </source>
</evidence>
<comment type="caution">
    <text evidence="20">The sequence shown here is derived from an EMBL/GenBank/DDBJ whole genome shotgun (WGS) entry which is preliminary data.</text>
</comment>
<evidence type="ECO:0000256" key="1">
    <source>
        <dbReference type="ARBA" id="ARBA00004651"/>
    </source>
</evidence>
<evidence type="ECO:0000256" key="8">
    <source>
        <dbReference type="ARBA" id="ARBA00023136"/>
    </source>
</evidence>
<dbReference type="GO" id="GO:0060326">
    <property type="term" value="P:cell chemotaxis"/>
    <property type="evidence" value="ECO:0007669"/>
    <property type="project" value="TreeGrafter"/>
</dbReference>
<keyword evidence="14" id="KW-0449">Lipoprotein</keyword>
<dbReference type="GO" id="GO:0009897">
    <property type="term" value="C:external side of plasma membrane"/>
    <property type="evidence" value="ECO:0007669"/>
    <property type="project" value="TreeGrafter"/>
</dbReference>
<dbReference type="GO" id="GO:0042310">
    <property type="term" value="P:vasoconstriction"/>
    <property type="evidence" value="ECO:0007669"/>
    <property type="project" value="InterPro"/>
</dbReference>
<comment type="similarity">
    <text evidence="17">Belongs to the G-protein coupled receptor 1 family.</text>
</comment>
<evidence type="ECO:0000256" key="4">
    <source>
        <dbReference type="ARBA" id="ARBA00022553"/>
    </source>
</evidence>
<evidence type="ECO:0000313" key="21">
    <source>
        <dbReference type="Proteomes" id="UP001181693"/>
    </source>
</evidence>
<feature type="transmembrane region" description="Helical" evidence="18">
    <location>
        <begin position="97"/>
        <end position="126"/>
    </location>
</feature>
<evidence type="ECO:0000256" key="16">
    <source>
        <dbReference type="ARBA" id="ARBA00025954"/>
    </source>
</evidence>
<evidence type="ECO:0000256" key="5">
    <source>
        <dbReference type="ARBA" id="ARBA00022692"/>
    </source>
</evidence>
<keyword evidence="6 18" id="KW-1133">Transmembrane helix</keyword>
<keyword evidence="13 17" id="KW-0807">Transducer</keyword>
<feature type="transmembrane region" description="Helical" evidence="18">
    <location>
        <begin position="147"/>
        <end position="170"/>
    </location>
</feature>
<dbReference type="GO" id="GO:0006939">
    <property type="term" value="P:smooth muscle contraction"/>
    <property type="evidence" value="ECO:0007669"/>
    <property type="project" value="InterPro"/>
</dbReference>
<keyword evidence="8 18" id="KW-0472">Membrane</keyword>
<evidence type="ECO:0000256" key="15">
    <source>
        <dbReference type="ARBA" id="ARBA00025423"/>
    </source>
</evidence>
<evidence type="ECO:0000256" key="7">
    <source>
        <dbReference type="ARBA" id="ARBA00023040"/>
    </source>
</evidence>
<feature type="domain" description="G-protein coupled receptors family 1 profile" evidence="19">
    <location>
        <begin position="49"/>
        <end position="305"/>
    </location>
</feature>
<dbReference type="PRINTS" id="PR00237">
    <property type="entry name" value="GPCRRHODOPSN"/>
</dbReference>
<dbReference type="FunFam" id="1.20.1070.10:FF:000201">
    <property type="entry name" value="Bradykinin receptor B2"/>
    <property type="match status" value="1"/>
</dbReference>
<dbReference type="Gene3D" id="1.20.1070.10">
    <property type="entry name" value="Rhodopsin 7-helix transmembrane proteins"/>
    <property type="match status" value="1"/>
</dbReference>
<feature type="transmembrane region" description="Helical" evidence="18">
    <location>
        <begin position="241"/>
        <end position="259"/>
    </location>
</feature>
<reference evidence="20" key="1">
    <citation type="thesis" date="2020" institute="ProQuest LLC" country="789 East Eisenhower Parkway, Ann Arbor, MI, USA">
        <title>Comparative Genomics and Chromosome Evolution.</title>
        <authorList>
            <person name="Mudd A.B."/>
        </authorList>
    </citation>
    <scope>NUCLEOTIDE SEQUENCE</scope>
    <source>
        <strain evidence="20">1538</strain>
        <tissue evidence="20">Blood</tissue>
    </source>
</reference>
<feature type="transmembrane region" description="Helical" evidence="18">
    <location>
        <begin position="289"/>
        <end position="308"/>
    </location>
</feature>
<name>A0AAV2ZWS5_PYXAD</name>
<evidence type="ECO:0000256" key="11">
    <source>
        <dbReference type="ARBA" id="ARBA00023170"/>
    </source>
</evidence>
<keyword evidence="4" id="KW-0597">Phosphoprotein</keyword>
<feature type="transmembrane region" description="Helical" evidence="18">
    <location>
        <begin position="199"/>
        <end position="221"/>
    </location>
</feature>
<dbReference type="GO" id="GO:0007204">
    <property type="term" value="P:positive regulation of cytosolic calcium ion concentration"/>
    <property type="evidence" value="ECO:0007669"/>
    <property type="project" value="TreeGrafter"/>
</dbReference>
<comment type="subcellular location">
    <subcellularLocation>
        <location evidence="1">Cell membrane</location>
        <topology evidence="1">Multi-pass membrane protein</topology>
    </subcellularLocation>
</comment>
<evidence type="ECO:0000256" key="18">
    <source>
        <dbReference type="SAM" id="Phobius"/>
    </source>
</evidence>
<organism evidence="20 21">
    <name type="scientific">Pyxicephalus adspersus</name>
    <name type="common">African bullfrog</name>
    <dbReference type="NCBI Taxonomy" id="30357"/>
    <lineage>
        <taxon>Eukaryota</taxon>
        <taxon>Metazoa</taxon>
        <taxon>Chordata</taxon>
        <taxon>Craniata</taxon>
        <taxon>Vertebrata</taxon>
        <taxon>Euteleostomi</taxon>
        <taxon>Amphibia</taxon>
        <taxon>Batrachia</taxon>
        <taxon>Anura</taxon>
        <taxon>Neobatrachia</taxon>
        <taxon>Ranoidea</taxon>
        <taxon>Pyxicephalidae</taxon>
        <taxon>Pyxicephalinae</taxon>
        <taxon>Pyxicephalus</taxon>
    </lineage>
</organism>
<dbReference type="SUPFAM" id="SSF81321">
    <property type="entry name" value="Family A G protein-coupled receptor-like"/>
    <property type="match status" value="1"/>
</dbReference>
<gene>
    <name evidence="20" type="ORF">GDO54_005456</name>
</gene>
<accession>A0AAV2ZWS5</accession>
<keyword evidence="3" id="KW-1003">Cell membrane</keyword>
<keyword evidence="9" id="KW-0564">Palmitate</keyword>
<proteinExistence type="inferred from homology"/>
<dbReference type="GO" id="GO:0019957">
    <property type="term" value="F:C-C chemokine binding"/>
    <property type="evidence" value="ECO:0007669"/>
    <property type="project" value="TreeGrafter"/>
</dbReference>
<evidence type="ECO:0000256" key="14">
    <source>
        <dbReference type="ARBA" id="ARBA00023288"/>
    </source>
</evidence>
<dbReference type="InterPro" id="IPR000496">
    <property type="entry name" value="Brdyknn_rcpt"/>
</dbReference>
<dbReference type="GO" id="GO:0019722">
    <property type="term" value="P:calcium-mediated signaling"/>
    <property type="evidence" value="ECO:0007669"/>
    <property type="project" value="TreeGrafter"/>
</dbReference>
<evidence type="ECO:0000256" key="6">
    <source>
        <dbReference type="ARBA" id="ARBA00022989"/>
    </source>
</evidence>
<evidence type="ECO:0000259" key="19">
    <source>
        <dbReference type="PROSITE" id="PS50262"/>
    </source>
</evidence>
<comment type="function">
    <text evidence="15">Receptor for bradykinin. It is associated with G proteins that activate a phosphatidylinositol-calcium second messenger system.</text>
</comment>
<sequence length="359" mass="41055">MRTVPFSNLSQQNVTPPEMKICLASEGFEWLYTYQPAYMWFIFSLGFVENLFVILVFLLHKSPCTVAEIYLGNMAVADLIFVSGLPFWAIYISNKFYWPFGSFLCVTINSLIQLNLYGSIYFLMMVSIDRYLALVKTMSIGRMRRTCCAKINCAIIWICAVIASLPKVIFRKVMFLPDFNTTACIILPPDDSWNIASNILLNLFGGFIPAIIIGFCTIQIIKVLRNNTMQQFKEVNNEKKATWLVFTVLLVFVLCWLPFHVGTFFDTLDLLGVFHTCGWSQAIEIGNQISTYIAFSNSCINPLLYVIVGNHFRKKAKEVFWQFVAKFRPPRRASLPINYSGITVRTSISMGQQNLILKQ</sequence>
<comment type="subunit">
    <text evidence="16">Forms a complex with PECAM1 and GNAQ. Interacts with PECAM1.</text>
</comment>
<dbReference type="Pfam" id="PF00001">
    <property type="entry name" value="7tm_1"/>
    <property type="match status" value="1"/>
</dbReference>
<dbReference type="PANTHER" id="PTHR10489">
    <property type="entry name" value="CELL ADHESION MOLECULE"/>
    <property type="match status" value="1"/>
</dbReference>
<protein>
    <recommendedName>
        <fullName evidence="2">B2 bradykinin receptor</fullName>
    </recommendedName>
</protein>
<dbReference type="GO" id="GO:0004947">
    <property type="term" value="F:bradykinin receptor activity"/>
    <property type="evidence" value="ECO:0007669"/>
    <property type="project" value="InterPro"/>
</dbReference>
<evidence type="ECO:0000256" key="12">
    <source>
        <dbReference type="ARBA" id="ARBA00023180"/>
    </source>
</evidence>
<dbReference type="InterPro" id="IPR050119">
    <property type="entry name" value="CCR1-9-like"/>
</dbReference>
<dbReference type="PROSITE" id="PS50262">
    <property type="entry name" value="G_PROTEIN_RECEP_F1_2"/>
    <property type="match status" value="1"/>
</dbReference>
<dbReference type="EMBL" id="DYDO01000013">
    <property type="protein sequence ID" value="DBA14498.1"/>
    <property type="molecule type" value="Genomic_DNA"/>
</dbReference>
<dbReference type="PRINTS" id="PR00425">
    <property type="entry name" value="BRADYKININR"/>
</dbReference>
<keyword evidence="12" id="KW-0325">Glycoprotein</keyword>
<dbReference type="PROSITE" id="PS00237">
    <property type="entry name" value="G_PROTEIN_RECEP_F1_1"/>
    <property type="match status" value="1"/>
</dbReference>
<evidence type="ECO:0000256" key="13">
    <source>
        <dbReference type="ARBA" id="ARBA00023224"/>
    </source>
</evidence>
<keyword evidence="7 17" id="KW-0297">G-protein coupled receptor</keyword>
<evidence type="ECO:0000256" key="2">
    <source>
        <dbReference type="ARBA" id="ARBA00013512"/>
    </source>
</evidence>
<feature type="transmembrane region" description="Helical" evidence="18">
    <location>
        <begin position="37"/>
        <end position="59"/>
    </location>
</feature>
<feature type="transmembrane region" description="Helical" evidence="18">
    <location>
        <begin position="71"/>
        <end position="91"/>
    </location>
</feature>
<keyword evidence="5 17" id="KW-0812">Transmembrane</keyword>
<keyword evidence="21" id="KW-1185">Reference proteome</keyword>
<dbReference type="InterPro" id="IPR000276">
    <property type="entry name" value="GPCR_Rhodpsn"/>
</dbReference>
<evidence type="ECO:0000256" key="10">
    <source>
        <dbReference type="ARBA" id="ARBA00023157"/>
    </source>
</evidence>
<keyword evidence="10" id="KW-1015">Disulfide bond</keyword>
<dbReference type="PANTHER" id="PTHR10489:SF957">
    <property type="entry name" value="B2 BRADYKININ RECEPTOR"/>
    <property type="match status" value="1"/>
</dbReference>
<dbReference type="InterPro" id="IPR017452">
    <property type="entry name" value="GPCR_Rhodpsn_7TM"/>
</dbReference>
<evidence type="ECO:0000256" key="17">
    <source>
        <dbReference type="RuleBase" id="RU000688"/>
    </source>
</evidence>
<dbReference type="GO" id="GO:0006955">
    <property type="term" value="P:immune response"/>
    <property type="evidence" value="ECO:0007669"/>
    <property type="project" value="TreeGrafter"/>
</dbReference>
<dbReference type="Proteomes" id="UP001181693">
    <property type="component" value="Unassembled WGS sequence"/>
</dbReference>
<evidence type="ECO:0000313" key="20">
    <source>
        <dbReference type="EMBL" id="DBA14498.1"/>
    </source>
</evidence>
<keyword evidence="11 17" id="KW-0675">Receptor</keyword>
<evidence type="ECO:0000256" key="3">
    <source>
        <dbReference type="ARBA" id="ARBA00022475"/>
    </source>
</evidence>